<evidence type="ECO:0000313" key="1">
    <source>
        <dbReference type="EMBL" id="WNO54328.1"/>
    </source>
</evidence>
<dbReference type="PROSITE" id="PS51257">
    <property type="entry name" value="PROKAR_LIPOPROTEIN"/>
    <property type="match status" value="1"/>
</dbReference>
<reference evidence="1 2" key="1">
    <citation type="submission" date="2023-09" db="EMBL/GenBank/DDBJ databases">
        <authorList>
            <person name="Rey-Velasco X."/>
        </authorList>
    </citation>
    <scope>NUCLEOTIDE SEQUENCE [LARGE SCALE GENOMIC DNA]</scope>
    <source>
        <strain evidence="1 2">W311</strain>
    </source>
</reference>
<proteinExistence type="predicted"/>
<sequence>MKRALWVLGLGLPLLTGCGDADDSIDARNASVADVSQQAQTILKQKPGMWRTTTEITDLKTADIVQGSPIDRLMREQMASGQTRSACVSEGDASLPIFARAVDPQAACRYDHIRMGDGTIDALLTCPAADGVGTVEFSQRGSYSATDFDIETRLTRRNGDGTGASTMAMRLTGERTGDCEA</sequence>
<evidence type="ECO:0000313" key="2">
    <source>
        <dbReference type="Proteomes" id="UP001302249"/>
    </source>
</evidence>
<organism evidence="1 2">
    <name type="scientific">Stakelama saccharophila</name>
    <dbReference type="NCBI Taxonomy" id="3075605"/>
    <lineage>
        <taxon>Bacteria</taxon>
        <taxon>Pseudomonadati</taxon>
        <taxon>Pseudomonadota</taxon>
        <taxon>Alphaproteobacteria</taxon>
        <taxon>Sphingomonadales</taxon>
        <taxon>Sphingomonadaceae</taxon>
        <taxon>Stakelama</taxon>
    </lineage>
</organism>
<accession>A0ABZ0BAE7</accession>
<keyword evidence="2" id="KW-1185">Reference proteome</keyword>
<name>A0ABZ0BAE7_9SPHN</name>
<dbReference type="Pfam" id="PF12276">
    <property type="entry name" value="DUF3617"/>
    <property type="match status" value="1"/>
</dbReference>
<protein>
    <submittedName>
        <fullName evidence="1">DUF3617 family protein</fullName>
    </submittedName>
</protein>
<gene>
    <name evidence="1" type="ORF">RPR59_03470</name>
</gene>
<dbReference type="Proteomes" id="UP001302249">
    <property type="component" value="Chromosome"/>
</dbReference>
<dbReference type="RefSeq" id="WP_313916691.1">
    <property type="nucleotide sequence ID" value="NZ_CP135076.1"/>
</dbReference>
<dbReference type="EMBL" id="CP135076">
    <property type="protein sequence ID" value="WNO54328.1"/>
    <property type="molecule type" value="Genomic_DNA"/>
</dbReference>
<dbReference type="InterPro" id="IPR022061">
    <property type="entry name" value="DUF3617"/>
</dbReference>